<evidence type="ECO:0000256" key="6">
    <source>
        <dbReference type="ARBA" id="ARBA00022989"/>
    </source>
</evidence>
<dbReference type="Gene3D" id="3.30.1120.170">
    <property type="match status" value="1"/>
</dbReference>
<feature type="transmembrane region" description="Helical" evidence="11">
    <location>
        <begin position="171"/>
        <end position="193"/>
    </location>
</feature>
<gene>
    <name evidence="13" type="ORF">CDQ84_07380</name>
</gene>
<keyword evidence="9" id="KW-0479">Metal-binding</keyword>
<feature type="domain" description="Sulfatase N-terminal" evidence="12">
    <location>
        <begin position="262"/>
        <end position="551"/>
    </location>
</feature>
<dbReference type="Proteomes" id="UP000236151">
    <property type="component" value="Unassembled WGS sequence"/>
</dbReference>
<comment type="pathway">
    <text evidence="2">Cell wall biogenesis; lipoteichoic acid biosynthesis.</text>
</comment>
<dbReference type="PANTHER" id="PTHR47371:SF3">
    <property type="entry name" value="PHOSPHOGLYCEROL TRANSFERASE I"/>
    <property type="match status" value="1"/>
</dbReference>
<comment type="caution">
    <text evidence="13">The sequence shown here is derived from an EMBL/GenBank/DDBJ whole genome shotgun (WGS) entry which is preliminary data.</text>
</comment>
<name>A0A2K2FMM3_9CLOT</name>
<dbReference type="PANTHER" id="PTHR47371">
    <property type="entry name" value="LIPOTEICHOIC ACID SYNTHASE"/>
    <property type="match status" value="1"/>
</dbReference>
<feature type="transmembrane region" description="Helical" evidence="11">
    <location>
        <begin position="139"/>
        <end position="159"/>
    </location>
</feature>
<evidence type="ECO:0000256" key="9">
    <source>
        <dbReference type="PIRSR" id="PIRSR005091-2"/>
    </source>
</evidence>
<dbReference type="RefSeq" id="WP_103081088.1">
    <property type="nucleotide sequence ID" value="NZ_CP021850.1"/>
</dbReference>
<evidence type="ECO:0000256" key="7">
    <source>
        <dbReference type="ARBA" id="ARBA00023136"/>
    </source>
</evidence>
<proteinExistence type="inferred from homology"/>
<dbReference type="EMBL" id="NIOJ01000014">
    <property type="protein sequence ID" value="PNU00032.1"/>
    <property type="molecule type" value="Genomic_DNA"/>
</dbReference>
<evidence type="ECO:0000259" key="12">
    <source>
        <dbReference type="Pfam" id="PF00884"/>
    </source>
</evidence>
<dbReference type="Gene3D" id="3.40.720.10">
    <property type="entry name" value="Alkaline Phosphatase, subunit A"/>
    <property type="match status" value="1"/>
</dbReference>
<dbReference type="PIRSF" id="PIRSF005091">
    <property type="entry name" value="Mmb_sulf_HI1246"/>
    <property type="match status" value="1"/>
</dbReference>
<evidence type="ECO:0000256" key="3">
    <source>
        <dbReference type="ARBA" id="ARBA00009983"/>
    </source>
</evidence>
<dbReference type="SUPFAM" id="SSF53649">
    <property type="entry name" value="Alkaline phosphatase-like"/>
    <property type="match status" value="1"/>
</dbReference>
<organism evidence="13 14">
    <name type="scientific">Clostridium thermosuccinogenes</name>
    <dbReference type="NCBI Taxonomy" id="84032"/>
    <lineage>
        <taxon>Bacteria</taxon>
        <taxon>Bacillati</taxon>
        <taxon>Bacillota</taxon>
        <taxon>Clostridia</taxon>
        <taxon>Eubacteriales</taxon>
        <taxon>Clostridiaceae</taxon>
        <taxon>Clostridium</taxon>
    </lineage>
</organism>
<evidence type="ECO:0000256" key="1">
    <source>
        <dbReference type="ARBA" id="ARBA00004651"/>
    </source>
</evidence>
<evidence type="ECO:0000313" key="14">
    <source>
        <dbReference type="Proteomes" id="UP000236151"/>
    </source>
</evidence>
<feature type="binding site" evidence="10">
    <location>
        <position position="487"/>
    </location>
    <ligand>
        <name>Mn(2+)</name>
        <dbReference type="ChEBI" id="CHEBI:29035"/>
    </ligand>
</feature>
<comment type="subcellular location">
    <subcellularLocation>
        <location evidence="1">Cell membrane</location>
        <topology evidence="1">Multi-pass membrane protein</topology>
    </subcellularLocation>
</comment>
<keyword evidence="7 11" id="KW-0472">Membrane</keyword>
<dbReference type="CDD" id="cd16015">
    <property type="entry name" value="LTA_synthase"/>
    <property type="match status" value="1"/>
</dbReference>
<dbReference type="InterPro" id="IPR017850">
    <property type="entry name" value="Alkaline_phosphatase_core_sf"/>
</dbReference>
<dbReference type="InterPro" id="IPR050448">
    <property type="entry name" value="OpgB/LTA_synthase_biosynth"/>
</dbReference>
<feature type="binding site" evidence="10">
    <location>
        <position position="488"/>
    </location>
    <ligand>
        <name>Mn(2+)</name>
        <dbReference type="ChEBI" id="CHEBI:29035"/>
    </ligand>
</feature>
<comment type="similarity">
    <text evidence="3">Belongs to the LTA synthase family.</text>
</comment>
<evidence type="ECO:0000256" key="10">
    <source>
        <dbReference type="PIRSR" id="PIRSR005091-3"/>
    </source>
</evidence>
<reference evidence="13 14" key="1">
    <citation type="submission" date="2017-06" db="EMBL/GenBank/DDBJ databases">
        <title>Investigating the central metabolism of Clostridium thermosuccinogenes.</title>
        <authorList>
            <person name="Koendjbiharie J.G."/>
            <person name="van Kranenburg R."/>
        </authorList>
    </citation>
    <scope>NUCLEOTIDE SEQUENCE [LARGE SCALE GENOMIC DNA]</scope>
    <source>
        <strain evidence="13 14">DSM 5806</strain>
    </source>
</reference>
<dbReference type="GO" id="GO:0046872">
    <property type="term" value="F:metal ion binding"/>
    <property type="evidence" value="ECO:0007669"/>
    <property type="project" value="UniProtKB-KW"/>
</dbReference>
<dbReference type="InterPro" id="IPR012160">
    <property type="entry name" value="LtaS-like"/>
</dbReference>
<keyword evidence="14" id="KW-1185">Reference proteome</keyword>
<feature type="transmembrane region" description="Helical" evidence="11">
    <location>
        <begin position="86"/>
        <end position="107"/>
    </location>
</feature>
<accession>A0A2K2FMM3</accession>
<dbReference type="GO" id="GO:0005886">
    <property type="term" value="C:plasma membrane"/>
    <property type="evidence" value="ECO:0007669"/>
    <property type="project" value="UniProtKB-SubCell"/>
</dbReference>
<keyword evidence="9" id="KW-0464">Manganese</keyword>
<feature type="transmembrane region" description="Helical" evidence="11">
    <location>
        <begin position="58"/>
        <end position="79"/>
    </location>
</feature>
<dbReference type="AlphaFoldDB" id="A0A2K2FMM3"/>
<evidence type="ECO:0000256" key="8">
    <source>
        <dbReference type="PIRSR" id="PIRSR005091-1"/>
    </source>
</evidence>
<evidence type="ECO:0000256" key="5">
    <source>
        <dbReference type="ARBA" id="ARBA00022692"/>
    </source>
</evidence>
<dbReference type="KEGG" id="cthd:CDO33_09080"/>
<feature type="binding site" evidence="10">
    <location>
        <position position="270"/>
    </location>
    <ligand>
        <name>Mn(2+)</name>
        <dbReference type="ChEBI" id="CHEBI:29035"/>
    </ligand>
</feature>
<evidence type="ECO:0000256" key="11">
    <source>
        <dbReference type="SAM" id="Phobius"/>
    </source>
</evidence>
<feature type="binding site" evidence="10">
    <location>
        <position position="312"/>
    </location>
    <ligand>
        <name>Mn(2+)</name>
        <dbReference type="ChEBI" id="CHEBI:29035"/>
    </ligand>
</feature>
<feature type="active site" evidence="8">
    <location>
        <position position="312"/>
    </location>
</feature>
<feature type="transmembrane region" description="Helical" evidence="11">
    <location>
        <begin position="21"/>
        <end position="43"/>
    </location>
</feature>
<evidence type="ECO:0000256" key="2">
    <source>
        <dbReference type="ARBA" id="ARBA00004936"/>
    </source>
</evidence>
<sequence length="635" mass="73115">MQNIKHVQNKDKKSFSRPVALAEALYILFFIGAISLKSIYFHITTKITRKPYFTSGNAIMAISTFGIAVIIAGLVLLVFNKRRKGALIFLNLFLSALLFADTLYYRYYSNPITIPVLYQMGLVSAVQDSITSLIKPKDIIYALDLPFLLMYIVFMRVYFRSAVLKLDIRKKLISSFAVILSGFVIFLACYLKVDRSSFIYDNVNPVKKLGILYFHTFDSKRFLVDHFFVNKVLNSKDRMRLDDFYASRVSESKEYEGIAQGKNLLIVQVEAFQEFVVGKSVNGKEITPNMNKLIQESFYFDNIYYQVAGGNTSDAEFLLNASLYPAKEGAVYFRYPTNSFHTLPKILKEQGYTSYVFHANNPNFWNRMLMYKSLGFDKFISYDDYTIDEFVGWGGWALSDASFFRQSLRKIDTSKPFYGFMITLSSHHPYTYFNENYKEFDAGEYEGTYLGRYLKAINYADKALGMLIDDLKEQGLYENTLIVIFGDHYAIPRDQSAELMKFMNVQYSDFQFRKLQKVPLIIHCPGMTEGVKRSVVGGEIDIMPTLGNLMGFDTSYAMGRDLLNTETGYALLRNGSVITEDYIYLSDLGEAYDINTGEVLDKTVYEDEVKKLQEEMYISDLILQKDAFETYRIQK</sequence>
<dbReference type="Pfam" id="PF00884">
    <property type="entry name" value="Sulfatase"/>
    <property type="match status" value="1"/>
</dbReference>
<evidence type="ECO:0000313" key="13">
    <source>
        <dbReference type="EMBL" id="PNU00032.1"/>
    </source>
</evidence>
<protein>
    <recommendedName>
        <fullName evidence="12">Sulfatase N-terminal domain-containing protein</fullName>
    </recommendedName>
</protein>
<keyword evidence="4" id="KW-1003">Cell membrane</keyword>
<keyword evidence="5 11" id="KW-0812">Transmembrane</keyword>
<dbReference type="InterPro" id="IPR000917">
    <property type="entry name" value="Sulfatase_N"/>
</dbReference>
<dbReference type="OrthoDB" id="5901192at2"/>
<evidence type="ECO:0000256" key="4">
    <source>
        <dbReference type="ARBA" id="ARBA00022475"/>
    </source>
</evidence>
<feature type="binding site" evidence="9">
    <location>
        <position position="427"/>
    </location>
    <ligand>
        <name>substrate</name>
    </ligand>
</feature>
<keyword evidence="6 11" id="KW-1133">Transmembrane helix</keyword>